<sequence length="306" mass="33686">MSSNVKLLLESKQRSLGAFSVRRVLPSHKQRMVGPFIFFDHMGPADFAPGTSVDVRPHPHVCLATITYLFEGGLLHRDTVGTEIEIRPGAANWMTAGKGISHSERSPDDLIKSGQTLHGIQTWVALPKSHEEVDPRFDHHPADTLPEKLINGINTRVIAGSAYDMTSPVDYPHPIIYVAYDAISEGRVDLPDFEERCLYVVTGEMTFDGQIYTEGQMIILEAGPMPAISLTADTKVMLAGGAPMDGPRYIEWNFVASDKDRIEQAKADWRASIAGGWVDTPFTMPPNEHEYIPLPGDPEAEPQPGS</sequence>
<proteinExistence type="inferred from homology"/>
<dbReference type="SUPFAM" id="SSF51182">
    <property type="entry name" value="RmlC-like cupins"/>
    <property type="match status" value="1"/>
</dbReference>
<keyword evidence="6" id="KW-1185">Reference proteome</keyword>
<comment type="similarity">
    <text evidence="1 2">Belongs to the pirin family.</text>
</comment>
<organism evidence="5 6">
    <name type="scientific">Ponticaulis profundi</name>
    <dbReference type="NCBI Taxonomy" id="2665222"/>
    <lineage>
        <taxon>Bacteria</taxon>
        <taxon>Pseudomonadati</taxon>
        <taxon>Pseudomonadota</taxon>
        <taxon>Alphaproteobacteria</taxon>
        <taxon>Hyphomonadales</taxon>
        <taxon>Hyphomonadaceae</taxon>
        <taxon>Ponticaulis</taxon>
    </lineage>
</organism>
<dbReference type="Proteomes" id="UP001596303">
    <property type="component" value="Unassembled WGS sequence"/>
</dbReference>
<dbReference type="PIRSF" id="PIRSF006232">
    <property type="entry name" value="Pirin"/>
    <property type="match status" value="1"/>
</dbReference>
<dbReference type="InterPro" id="IPR008778">
    <property type="entry name" value="Pirin_C_dom"/>
</dbReference>
<protein>
    <submittedName>
        <fullName evidence="5">Pirin family protein</fullName>
    </submittedName>
</protein>
<dbReference type="RefSeq" id="WP_377380902.1">
    <property type="nucleotide sequence ID" value="NZ_JBHSSW010000066.1"/>
</dbReference>
<dbReference type="EMBL" id="JBHSSW010000066">
    <property type="protein sequence ID" value="MFC6199653.1"/>
    <property type="molecule type" value="Genomic_DNA"/>
</dbReference>
<feature type="domain" description="Pirin N-terminal" evidence="3">
    <location>
        <begin position="19"/>
        <end position="124"/>
    </location>
</feature>
<dbReference type="InterPro" id="IPR011051">
    <property type="entry name" value="RmlC_Cupin_sf"/>
</dbReference>
<dbReference type="CDD" id="cd02909">
    <property type="entry name" value="cupin_pirin_N"/>
    <property type="match status" value="1"/>
</dbReference>
<reference evidence="6" key="1">
    <citation type="journal article" date="2019" name="Int. J. Syst. Evol. Microbiol.">
        <title>The Global Catalogue of Microorganisms (GCM) 10K type strain sequencing project: providing services to taxonomists for standard genome sequencing and annotation.</title>
        <authorList>
            <consortium name="The Broad Institute Genomics Platform"/>
            <consortium name="The Broad Institute Genome Sequencing Center for Infectious Disease"/>
            <person name="Wu L."/>
            <person name="Ma J."/>
        </authorList>
    </citation>
    <scope>NUCLEOTIDE SEQUENCE [LARGE SCALE GENOMIC DNA]</scope>
    <source>
        <strain evidence="6">CGMCC-1.15741</strain>
    </source>
</reference>
<evidence type="ECO:0000259" key="4">
    <source>
        <dbReference type="Pfam" id="PF05726"/>
    </source>
</evidence>
<dbReference type="InterPro" id="IPR003829">
    <property type="entry name" value="Pirin_N_dom"/>
</dbReference>
<dbReference type="Pfam" id="PF02678">
    <property type="entry name" value="Pirin"/>
    <property type="match status" value="1"/>
</dbReference>
<dbReference type="InterPro" id="IPR014710">
    <property type="entry name" value="RmlC-like_jellyroll"/>
</dbReference>
<dbReference type="PANTHER" id="PTHR13903">
    <property type="entry name" value="PIRIN-RELATED"/>
    <property type="match status" value="1"/>
</dbReference>
<evidence type="ECO:0000313" key="5">
    <source>
        <dbReference type="EMBL" id="MFC6199653.1"/>
    </source>
</evidence>
<feature type="domain" description="Pirin C-terminal" evidence="4">
    <location>
        <begin position="186"/>
        <end position="271"/>
    </location>
</feature>
<gene>
    <name evidence="5" type="ORF">ACFQDM_16350</name>
</gene>
<dbReference type="Pfam" id="PF05726">
    <property type="entry name" value="Pirin_C"/>
    <property type="match status" value="1"/>
</dbReference>
<evidence type="ECO:0000256" key="2">
    <source>
        <dbReference type="RuleBase" id="RU003457"/>
    </source>
</evidence>
<name>A0ABW1SEF0_9PROT</name>
<dbReference type="PANTHER" id="PTHR13903:SF8">
    <property type="entry name" value="PIRIN"/>
    <property type="match status" value="1"/>
</dbReference>
<accession>A0ABW1SEF0</accession>
<dbReference type="InterPro" id="IPR012093">
    <property type="entry name" value="Pirin"/>
</dbReference>
<dbReference type="Gene3D" id="2.60.120.10">
    <property type="entry name" value="Jelly Rolls"/>
    <property type="match status" value="2"/>
</dbReference>
<evidence type="ECO:0000313" key="6">
    <source>
        <dbReference type="Proteomes" id="UP001596303"/>
    </source>
</evidence>
<comment type="caution">
    <text evidence="5">The sequence shown here is derived from an EMBL/GenBank/DDBJ whole genome shotgun (WGS) entry which is preliminary data.</text>
</comment>
<evidence type="ECO:0000259" key="3">
    <source>
        <dbReference type="Pfam" id="PF02678"/>
    </source>
</evidence>
<evidence type="ECO:0000256" key="1">
    <source>
        <dbReference type="ARBA" id="ARBA00008416"/>
    </source>
</evidence>